<feature type="region of interest" description="Disordered" evidence="7">
    <location>
        <begin position="1"/>
        <end position="28"/>
    </location>
</feature>
<evidence type="ECO:0000259" key="8">
    <source>
        <dbReference type="Pfam" id="PF00249"/>
    </source>
</evidence>
<evidence type="ECO:0000256" key="1">
    <source>
        <dbReference type="ARBA" id="ARBA00004123"/>
    </source>
</evidence>
<keyword evidence="3" id="KW-0221">Differentiation</keyword>
<dbReference type="AlphaFoldDB" id="A0A6L2KL62"/>
<proteinExistence type="predicted"/>
<dbReference type="InterPro" id="IPR001005">
    <property type="entry name" value="SANT/Myb"/>
</dbReference>
<gene>
    <name evidence="9" type="ORF">Tci_021657</name>
</gene>
<dbReference type="InterPro" id="IPR009057">
    <property type="entry name" value="Homeodomain-like_sf"/>
</dbReference>
<organism evidence="9">
    <name type="scientific">Tanacetum cinerariifolium</name>
    <name type="common">Dalmatian daisy</name>
    <name type="synonym">Chrysanthemum cinerariifolium</name>
    <dbReference type="NCBI Taxonomy" id="118510"/>
    <lineage>
        <taxon>Eukaryota</taxon>
        <taxon>Viridiplantae</taxon>
        <taxon>Streptophyta</taxon>
        <taxon>Embryophyta</taxon>
        <taxon>Tracheophyta</taxon>
        <taxon>Spermatophyta</taxon>
        <taxon>Magnoliopsida</taxon>
        <taxon>eudicotyledons</taxon>
        <taxon>Gunneridae</taxon>
        <taxon>Pentapetalae</taxon>
        <taxon>asterids</taxon>
        <taxon>campanulids</taxon>
        <taxon>Asterales</taxon>
        <taxon>Asteraceae</taxon>
        <taxon>Asteroideae</taxon>
        <taxon>Anthemideae</taxon>
        <taxon>Anthemidinae</taxon>
        <taxon>Tanacetum</taxon>
    </lineage>
</organism>
<evidence type="ECO:0000313" key="9">
    <source>
        <dbReference type="EMBL" id="GEU49679.1"/>
    </source>
</evidence>
<accession>A0A6L2KL62</accession>
<dbReference type="GO" id="GO:0000976">
    <property type="term" value="F:transcription cis-regulatory region binding"/>
    <property type="evidence" value="ECO:0007669"/>
    <property type="project" value="InterPro"/>
</dbReference>
<keyword evidence="6" id="KW-0539">Nucleus</keyword>
<keyword evidence="5" id="KW-0804">Transcription</keyword>
<keyword evidence="4" id="KW-0805">Transcription regulation</keyword>
<evidence type="ECO:0000256" key="5">
    <source>
        <dbReference type="ARBA" id="ARBA00023163"/>
    </source>
</evidence>
<dbReference type="GO" id="GO:0010158">
    <property type="term" value="P:abaxial cell fate specification"/>
    <property type="evidence" value="ECO:0007669"/>
    <property type="project" value="InterPro"/>
</dbReference>
<dbReference type="InterPro" id="IPR044847">
    <property type="entry name" value="KAN_fam"/>
</dbReference>
<dbReference type="Gene3D" id="1.10.10.60">
    <property type="entry name" value="Homeodomain-like"/>
    <property type="match status" value="1"/>
</dbReference>
<evidence type="ECO:0000256" key="6">
    <source>
        <dbReference type="ARBA" id="ARBA00023242"/>
    </source>
</evidence>
<dbReference type="EMBL" id="BKCJ010002600">
    <property type="protein sequence ID" value="GEU49679.1"/>
    <property type="molecule type" value="Genomic_DNA"/>
</dbReference>
<keyword evidence="2" id="KW-0217">Developmental protein</keyword>
<dbReference type="NCBIfam" id="TIGR01557">
    <property type="entry name" value="myb_SHAQKYF"/>
    <property type="match status" value="1"/>
</dbReference>
<protein>
    <submittedName>
        <fullName evidence="9">Putative Myb family transcription factor At1g14600</fullName>
    </submittedName>
</protein>
<evidence type="ECO:0000256" key="4">
    <source>
        <dbReference type="ARBA" id="ARBA00023015"/>
    </source>
</evidence>
<dbReference type="GO" id="GO:0006355">
    <property type="term" value="P:regulation of DNA-templated transcription"/>
    <property type="evidence" value="ECO:0007669"/>
    <property type="project" value="InterPro"/>
</dbReference>
<dbReference type="PANTHER" id="PTHR31496:SF3">
    <property type="entry name" value="TRANSCRIPTION REPRESSOR KAN1"/>
    <property type="match status" value="1"/>
</dbReference>
<dbReference type="PANTHER" id="PTHR31496">
    <property type="entry name" value="TRANSCRIPTION FACTOR KAN2-RELATED"/>
    <property type="match status" value="1"/>
</dbReference>
<comment type="caution">
    <text evidence="9">The sequence shown here is derived from an EMBL/GenBank/DDBJ whole genome shotgun (WGS) entry which is preliminary data.</text>
</comment>
<reference evidence="9" key="1">
    <citation type="journal article" date="2019" name="Sci. Rep.">
        <title>Draft genome of Tanacetum cinerariifolium, the natural source of mosquito coil.</title>
        <authorList>
            <person name="Yamashiro T."/>
            <person name="Shiraishi A."/>
            <person name="Satake H."/>
            <person name="Nakayama K."/>
        </authorList>
    </citation>
    <scope>NUCLEOTIDE SEQUENCE</scope>
</reference>
<evidence type="ECO:0000256" key="7">
    <source>
        <dbReference type="SAM" id="MobiDB-lite"/>
    </source>
</evidence>
<evidence type="ECO:0000256" key="3">
    <source>
        <dbReference type="ARBA" id="ARBA00022782"/>
    </source>
</evidence>
<dbReference type="Pfam" id="PF00249">
    <property type="entry name" value="Myb_DNA-binding"/>
    <property type="match status" value="1"/>
</dbReference>
<dbReference type="SUPFAM" id="SSF46689">
    <property type="entry name" value="Homeodomain-like"/>
    <property type="match status" value="1"/>
</dbReference>
<dbReference type="InterPro" id="IPR006447">
    <property type="entry name" value="Myb_dom_plants"/>
</dbReference>
<dbReference type="GO" id="GO:0005634">
    <property type="term" value="C:nucleus"/>
    <property type="evidence" value="ECO:0007669"/>
    <property type="project" value="UniProtKB-SubCell"/>
</dbReference>
<name>A0A6L2KL62_TANCI</name>
<feature type="compositionally biased region" description="Polar residues" evidence="7">
    <location>
        <begin position="1"/>
        <end position="12"/>
    </location>
</feature>
<evidence type="ECO:0000256" key="2">
    <source>
        <dbReference type="ARBA" id="ARBA00022473"/>
    </source>
</evidence>
<dbReference type="FunFam" id="1.10.10.60:FF:000007">
    <property type="entry name" value="Two-component response regulator"/>
    <property type="match status" value="1"/>
</dbReference>
<comment type="subcellular location">
    <subcellularLocation>
        <location evidence="1">Nucleus</location>
    </subcellularLocation>
</comment>
<feature type="domain" description="Myb-like" evidence="8">
    <location>
        <begin position="59"/>
        <end position="108"/>
    </location>
</feature>
<sequence length="268" mass="30743">MKRLNGESSQKELPSFIGSMGHSCEGSSRISRRRRYNCLHENISRTLMVRSYNRSRTPRLRWTNELHQCFVNVVQRLGGEKRATPKMILQMMNVKVLTVSHIKSHLQMFRSMKNEVILQEASTIEQSESCNDNVVFAQQNNNHQRLVSVQDETREHNKYTSFCTSEMNRKLVEMKWNNTKVKEECSSVPDSENLRTTILRKMELPFVGSKVLYRDFLNNGLTSNANEDRKNAQEPISASFSSSAAVDIELTLGGPYAALRTSCANCKR</sequence>